<proteinExistence type="predicted"/>
<accession>A0A1G8PXU3</accession>
<organism evidence="1 2">
    <name type="scientific">Ferrimonas sediminum</name>
    <dbReference type="NCBI Taxonomy" id="718193"/>
    <lineage>
        <taxon>Bacteria</taxon>
        <taxon>Pseudomonadati</taxon>
        <taxon>Pseudomonadota</taxon>
        <taxon>Gammaproteobacteria</taxon>
        <taxon>Alteromonadales</taxon>
        <taxon>Ferrimonadaceae</taxon>
        <taxon>Ferrimonas</taxon>
    </lineage>
</organism>
<evidence type="ECO:0000313" key="2">
    <source>
        <dbReference type="Proteomes" id="UP000199527"/>
    </source>
</evidence>
<dbReference type="AlphaFoldDB" id="A0A1G8PXU3"/>
<sequence>MTKKRLSWMAYGNTDLQPTSISPDLCQHIEQQLLATTDLTSIPDQFFCDLERAINFYQGQEEINRTDSPARVYAELKGVTAASTALHQALQALSPMARECIDSNVSDYLARSTTQEMLTRTGAFEGQAIEAENAIAPYCARGKLPKSALHQLAVDIANGLEQHLGIKATTTRNGPFEAVLALVLTAIDQRRAEPHLLVCKAIALKRGANS</sequence>
<reference evidence="2" key="1">
    <citation type="submission" date="2016-10" db="EMBL/GenBank/DDBJ databases">
        <authorList>
            <person name="Varghese N."/>
            <person name="Submissions S."/>
        </authorList>
    </citation>
    <scope>NUCLEOTIDE SEQUENCE [LARGE SCALE GENOMIC DNA]</scope>
    <source>
        <strain evidence="2">DSM 23317</strain>
    </source>
</reference>
<keyword evidence="2" id="KW-1185">Reference proteome</keyword>
<protein>
    <submittedName>
        <fullName evidence="1">Uncharacterized protein</fullName>
    </submittedName>
</protein>
<evidence type="ECO:0000313" key="1">
    <source>
        <dbReference type="EMBL" id="SDI97312.1"/>
    </source>
</evidence>
<gene>
    <name evidence="1" type="ORF">SAMN04488540_104122</name>
</gene>
<dbReference type="EMBL" id="FNEM01000004">
    <property type="protein sequence ID" value="SDI97312.1"/>
    <property type="molecule type" value="Genomic_DNA"/>
</dbReference>
<name>A0A1G8PXU3_9GAMM</name>
<dbReference type="RefSeq" id="WP_090363819.1">
    <property type="nucleotide sequence ID" value="NZ_FNEM01000004.1"/>
</dbReference>
<dbReference type="Proteomes" id="UP000199527">
    <property type="component" value="Unassembled WGS sequence"/>
</dbReference>